<dbReference type="GO" id="GO:0005229">
    <property type="term" value="F:intracellularly calcium-gated chloride channel activity"/>
    <property type="evidence" value="ECO:0007669"/>
    <property type="project" value="TreeGrafter"/>
</dbReference>
<reference evidence="14" key="1">
    <citation type="submission" date="2015-11" db="EMBL/GenBank/DDBJ databases">
        <title>De novo transcriptome assembly of four potential Pierce s Disease insect vectors from Arizona vineyards.</title>
        <authorList>
            <person name="Tassone E.E."/>
        </authorList>
    </citation>
    <scope>NUCLEOTIDE SEQUENCE</scope>
</reference>
<evidence type="ECO:0000256" key="6">
    <source>
        <dbReference type="ARBA" id="ARBA00022989"/>
    </source>
</evidence>
<dbReference type="GO" id="GO:0034707">
    <property type="term" value="C:chloride channel complex"/>
    <property type="evidence" value="ECO:0007669"/>
    <property type="project" value="UniProtKB-UniRule"/>
</dbReference>
<keyword evidence="3 13" id="KW-0813">Transport</keyword>
<comment type="subcellular location">
    <subcellularLocation>
        <location evidence="1">Cell membrane</location>
        <topology evidence="1">Multi-pass membrane protein</topology>
    </subcellularLocation>
</comment>
<dbReference type="Pfam" id="PF04906">
    <property type="entry name" value="Tweety"/>
    <property type="match status" value="1"/>
</dbReference>
<evidence type="ECO:0000256" key="9">
    <source>
        <dbReference type="ARBA" id="ARBA00023173"/>
    </source>
</evidence>
<accession>A0A1B6FCQ3</accession>
<dbReference type="GO" id="GO:0005886">
    <property type="term" value="C:plasma membrane"/>
    <property type="evidence" value="ECO:0007669"/>
    <property type="project" value="UniProtKB-SubCell"/>
</dbReference>
<keyword evidence="8 13" id="KW-0472">Membrane</keyword>
<comment type="similarity">
    <text evidence="2 13">Belongs to the tweety family.</text>
</comment>
<evidence type="ECO:0000256" key="8">
    <source>
        <dbReference type="ARBA" id="ARBA00023136"/>
    </source>
</evidence>
<dbReference type="PANTHER" id="PTHR12424">
    <property type="entry name" value="TWEETY-RELATED"/>
    <property type="match status" value="1"/>
</dbReference>
<proteinExistence type="inferred from homology"/>
<evidence type="ECO:0000256" key="1">
    <source>
        <dbReference type="ARBA" id="ARBA00004651"/>
    </source>
</evidence>
<evidence type="ECO:0000256" key="7">
    <source>
        <dbReference type="ARBA" id="ARBA00023065"/>
    </source>
</evidence>
<feature type="non-terminal residue" evidence="14">
    <location>
        <position position="317"/>
    </location>
</feature>
<dbReference type="AlphaFoldDB" id="A0A1B6FCQ3"/>
<protein>
    <recommendedName>
        <fullName evidence="13">Protein tweety homolog</fullName>
    </recommendedName>
</protein>
<evidence type="ECO:0000256" key="10">
    <source>
        <dbReference type="ARBA" id="ARBA00023180"/>
    </source>
</evidence>
<keyword evidence="12 13" id="KW-0407">Ion channel</keyword>
<organism evidence="14">
    <name type="scientific">Cuerna arida</name>
    <dbReference type="NCBI Taxonomy" id="1464854"/>
    <lineage>
        <taxon>Eukaryota</taxon>
        <taxon>Metazoa</taxon>
        <taxon>Ecdysozoa</taxon>
        <taxon>Arthropoda</taxon>
        <taxon>Hexapoda</taxon>
        <taxon>Insecta</taxon>
        <taxon>Pterygota</taxon>
        <taxon>Neoptera</taxon>
        <taxon>Paraneoptera</taxon>
        <taxon>Hemiptera</taxon>
        <taxon>Auchenorrhyncha</taxon>
        <taxon>Membracoidea</taxon>
        <taxon>Cicadellidae</taxon>
        <taxon>Cicadellinae</taxon>
        <taxon>Proconiini</taxon>
        <taxon>Cuerna</taxon>
    </lineage>
</organism>
<sequence length="317" mass="36089">LFTKLVHELPHFNLTFQTVNSTFDPYSSIYIESLLIFASLPILWLILTFFLLLLYLLTRCCDRKSRSKRTIDTFKALLAILAILCCAIVSCGLYGNVLLDRGIKETVTQSYQIDNLVANARNQTINIEQAISDRILIQLNELRTIYDRANVNNESILESLKYQRNLTEYNANITSRAANDIRRPLQAIYLQNLLHLTNQIETIRCPATYGALGTLLFLFILLLIGLCRHSRCTLIFFSVCGLIAIIGICLTTSVYFPLTVALADFCMLPERFLASVLSSKLHPEVLNYYTQCESVRANPFTQRLREAKVAVIEMRSN</sequence>
<keyword evidence="11 13" id="KW-0868">Chloride</keyword>
<comment type="function">
    <text evidence="13">Probable chloride channel.</text>
</comment>
<keyword evidence="10" id="KW-0325">Glycoprotein</keyword>
<evidence type="ECO:0000313" key="14">
    <source>
        <dbReference type="EMBL" id="JAS47989.1"/>
    </source>
</evidence>
<feature type="transmembrane region" description="Helical" evidence="13">
    <location>
        <begin position="77"/>
        <end position="99"/>
    </location>
</feature>
<feature type="transmembrane region" description="Helical" evidence="13">
    <location>
        <begin position="207"/>
        <end position="227"/>
    </location>
</feature>
<feature type="transmembrane region" description="Helical" evidence="13">
    <location>
        <begin position="234"/>
        <end position="258"/>
    </location>
</feature>
<feature type="non-terminal residue" evidence="14">
    <location>
        <position position="1"/>
    </location>
</feature>
<evidence type="ECO:0000256" key="12">
    <source>
        <dbReference type="ARBA" id="ARBA00023303"/>
    </source>
</evidence>
<evidence type="ECO:0000256" key="13">
    <source>
        <dbReference type="RuleBase" id="RU361114"/>
    </source>
</evidence>
<name>A0A1B6FCQ3_9HEMI</name>
<evidence type="ECO:0000256" key="11">
    <source>
        <dbReference type="ARBA" id="ARBA00023214"/>
    </source>
</evidence>
<keyword evidence="7 13" id="KW-0406">Ion transport</keyword>
<keyword evidence="5 13" id="KW-0812">Transmembrane</keyword>
<gene>
    <name evidence="14" type="ORF">g.2768</name>
</gene>
<evidence type="ECO:0000256" key="4">
    <source>
        <dbReference type="ARBA" id="ARBA00022475"/>
    </source>
</evidence>
<comment type="caution">
    <text evidence="13">Lacks conserved residue(s) required for the propagation of feature annotation.</text>
</comment>
<dbReference type="EMBL" id="GECZ01021780">
    <property type="protein sequence ID" value="JAS47989.1"/>
    <property type="molecule type" value="Transcribed_RNA"/>
</dbReference>
<evidence type="ECO:0000256" key="3">
    <source>
        <dbReference type="ARBA" id="ARBA00022448"/>
    </source>
</evidence>
<dbReference type="PANTHER" id="PTHR12424:SF8">
    <property type="entry name" value="PROTEIN TWEETY"/>
    <property type="match status" value="1"/>
</dbReference>
<evidence type="ECO:0000256" key="5">
    <source>
        <dbReference type="ARBA" id="ARBA00022692"/>
    </source>
</evidence>
<evidence type="ECO:0000256" key="2">
    <source>
        <dbReference type="ARBA" id="ARBA00009849"/>
    </source>
</evidence>
<keyword evidence="6 13" id="KW-1133">Transmembrane helix</keyword>
<dbReference type="GO" id="GO:0072320">
    <property type="term" value="F:volume-sensitive chloride channel activity"/>
    <property type="evidence" value="ECO:0007669"/>
    <property type="project" value="TreeGrafter"/>
</dbReference>
<feature type="transmembrane region" description="Helical" evidence="13">
    <location>
        <begin position="34"/>
        <end position="57"/>
    </location>
</feature>
<dbReference type="InterPro" id="IPR006990">
    <property type="entry name" value="Tweety"/>
</dbReference>
<keyword evidence="4" id="KW-1003">Cell membrane</keyword>
<keyword evidence="9 13" id="KW-0869">Chloride channel</keyword>